<protein>
    <submittedName>
        <fullName evidence="2">DUF115 domain-containing protein</fullName>
    </submittedName>
</protein>
<dbReference type="RefSeq" id="WP_158946795.1">
    <property type="nucleotide sequence ID" value="NZ_CP046400.1"/>
</dbReference>
<dbReference type="EMBL" id="CP046400">
    <property type="protein sequence ID" value="QGY39569.1"/>
    <property type="molecule type" value="Genomic_DNA"/>
</dbReference>
<reference evidence="2 3" key="1">
    <citation type="submission" date="2019-11" db="EMBL/GenBank/DDBJ databases">
        <authorList>
            <person name="Zheng R.K."/>
            <person name="Sun C.M."/>
        </authorList>
    </citation>
    <scope>NUCLEOTIDE SEQUENCE [LARGE SCALE GENOMIC DNA]</scope>
    <source>
        <strain evidence="2 3">SRB007</strain>
    </source>
</reference>
<accession>A0A6I6JEH5</accession>
<gene>
    <name evidence="2" type="ORF">GM415_05365</name>
</gene>
<feature type="domain" description="6-hydroxymethylpterin diphosphokinase MptE-like" evidence="1">
    <location>
        <begin position="127"/>
        <end position="288"/>
    </location>
</feature>
<sequence>MVRYRLNPTFVGEIPEDHWHGQLVVAFGRVRIDAAIPEDRVWRVENPAGDGIRGFADRLRPELLVDGIFFVVPESLEPEDACAVFDIQRLLIHLHYKYVYFPQRSLSTADVAGVREESLPDVIREINQLRNYPWLLSSPLTDKLAREKIGLPLLVVLPGPSMHEVLPRLEAMRDHCLVACVGRTVNDCLHAGVIPDVVIQLDTYQVQRNFYENLPDMPETLLVPLSICPFYPYARKFRGVVMMDSFNLELLPNPARLRESYVSTITACLGLAEALHAPHCFIAGADLSAPLALAGHPYEGRTSGPLPVFSHRNTYLFQRRDGSLAQGWDYFIATAQEVDQFAEAIGQNTGTRFYSTTDATLLSRRWFPHGPPETILGLPQVDRAVFLAAVDRVLAVREDVDITRTRMHLLRLLEEVRGAETAYVGGGVPREVLENHTLTKAVGRMRNPMLKGDVDRVGVAARVASKWREALNDARLLIQAVTQAGRGRAVPLLCLPHEVEPLKMMLGRIVGGGRWELFTISTPPCPPFPEAETLAVNDVLGWLAGQQAVFASPGIMKEFEYIMDYAPGGNVYDLRRVAGPEIKRETV</sequence>
<name>A0A6I6JEH5_9BACT</name>
<dbReference type="InterPro" id="IPR002826">
    <property type="entry name" value="MptE-like"/>
</dbReference>
<evidence type="ECO:0000313" key="2">
    <source>
        <dbReference type="EMBL" id="QGY39569.1"/>
    </source>
</evidence>
<dbReference type="KEGG" id="psel:GM415_05365"/>
<dbReference type="Proteomes" id="UP000428328">
    <property type="component" value="Chromosome"/>
</dbReference>
<evidence type="ECO:0000259" key="1">
    <source>
        <dbReference type="Pfam" id="PF01973"/>
    </source>
</evidence>
<dbReference type="Pfam" id="PF01973">
    <property type="entry name" value="MptE-like"/>
    <property type="match status" value="1"/>
</dbReference>
<keyword evidence="3" id="KW-1185">Reference proteome</keyword>
<evidence type="ECO:0000313" key="3">
    <source>
        <dbReference type="Proteomes" id="UP000428328"/>
    </source>
</evidence>
<dbReference type="AlphaFoldDB" id="A0A6I6JEH5"/>
<proteinExistence type="predicted"/>
<organism evidence="2 3">
    <name type="scientific">Pseudodesulfovibrio cashew</name>
    <dbReference type="NCBI Taxonomy" id="2678688"/>
    <lineage>
        <taxon>Bacteria</taxon>
        <taxon>Pseudomonadati</taxon>
        <taxon>Thermodesulfobacteriota</taxon>
        <taxon>Desulfovibrionia</taxon>
        <taxon>Desulfovibrionales</taxon>
        <taxon>Desulfovibrionaceae</taxon>
    </lineage>
</organism>